<feature type="domain" description="RNA polymerase sigma-70 region 2" evidence="6">
    <location>
        <begin position="31"/>
        <end position="96"/>
    </location>
</feature>
<evidence type="ECO:0000256" key="1">
    <source>
        <dbReference type="ARBA" id="ARBA00010641"/>
    </source>
</evidence>
<dbReference type="InterPro" id="IPR036388">
    <property type="entry name" value="WH-like_DNA-bd_sf"/>
</dbReference>
<sequence length="193" mass="22887">MKNHNPAYDKMENEQLLGAFSTNRNAVLEELYKRYSTKTYGLCIKYLGDREKAKDAVSDIFMRLRRDLEKHEIKQFNAWFYMYAKNHCLGELRKAKTAAKHQEIYQKEKTDVFAPHQFADEDLNRLESGLDTLKNNQRECLRLFYYQKQSYTEIAGVLSISEKKVKSHLQNGKRNLRLFLESFNQNTDQKRNG</sequence>
<dbReference type="RefSeq" id="WP_163282674.1">
    <property type="nucleotide sequence ID" value="NZ_JAAGVY010000001.1"/>
</dbReference>
<dbReference type="Proteomes" id="UP000486602">
    <property type="component" value="Unassembled WGS sequence"/>
</dbReference>
<organism evidence="8 9">
    <name type="scientific">Cryomorpha ignava</name>
    <dbReference type="NCBI Taxonomy" id="101383"/>
    <lineage>
        <taxon>Bacteria</taxon>
        <taxon>Pseudomonadati</taxon>
        <taxon>Bacteroidota</taxon>
        <taxon>Flavobacteriia</taxon>
        <taxon>Flavobacteriales</taxon>
        <taxon>Cryomorphaceae</taxon>
        <taxon>Cryomorpha</taxon>
    </lineage>
</organism>
<keyword evidence="2" id="KW-0805">Transcription regulation</keyword>
<keyword evidence="5" id="KW-0804">Transcription</keyword>
<accession>A0A7K3WJX8</accession>
<dbReference type="InterPro" id="IPR014284">
    <property type="entry name" value="RNA_pol_sigma-70_dom"/>
</dbReference>
<dbReference type="PANTHER" id="PTHR43133">
    <property type="entry name" value="RNA POLYMERASE ECF-TYPE SIGMA FACTO"/>
    <property type="match status" value="1"/>
</dbReference>
<dbReference type="GO" id="GO:0003677">
    <property type="term" value="F:DNA binding"/>
    <property type="evidence" value="ECO:0007669"/>
    <property type="project" value="UniProtKB-KW"/>
</dbReference>
<keyword evidence="9" id="KW-1185">Reference proteome</keyword>
<dbReference type="PANTHER" id="PTHR43133:SF8">
    <property type="entry name" value="RNA POLYMERASE SIGMA FACTOR HI_1459-RELATED"/>
    <property type="match status" value="1"/>
</dbReference>
<comment type="similarity">
    <text evidence="1">Belongs to the sigma-70 factor family. ECF subfamily.</text>
</comment>
<dbReference type="EMBL" id="JAAGVY010000001">
    <property type="protein sequence ID" value="NEN21950.1"/>
    <property type="molecule type" value="Genomic_DNA"/>
</dbReference>
<dbReference type="InterPro" id="IPR013324">
    <property type="entry name" value="RNA_pol_sigma_r3/r4-like"/>
</dbReference>
<evidence type="ECO:0000256" key="2">
    <source>
        <dbReference type="ARBA" id="ARBA00023015"/>
    </source>
</evidence>
<dbReference type="CDD" id="cd06171">
    <property type="entry name" value="Sigma70_r4"/>
    <property type="match status" value="1"/>
</dbReference>
<dbReference type="AlphaFoldDB" id="A0A7K3WJX8"/>
<reference evidence="8 9" key="1">
    <citation type="submission" date="2020-02" db="EMBL/GenBank/DDBJ databases">
        <title>Out from the shadows clarifying the taxonomy of the family Cryomorphaceae and related taxa by utilizing the GTDB taxonomic framework.</title>
        <authorList>
            <person name="Bowman J.P."/>
        </authorList>
    </citation>
    <scope>NUCLEOTIDE SEQUENCE [LARGE SCALE GENOMIC DNA]</scope>
    <source>
        <strain evidence="8 9">QSSC 1-22</strain>
    </source>
</reference>
<dbReference type="Pfam" id="PF04542">
    <property type="entry name" value="Sigma70_r2"/>
    <property type="match status" value="1"/>
</dbReference>
<evidence type="ECO:0000256" key="3">
    <source>
        <dbReference type="ARBA" id="ARBA00023082"/>
    </source>
</evidence>
<keyword evidence="4" id="KW-0238">DNA-binding</keyword>
<dbReference type="SUPFAM" id="SSF88946">
    <property type="entry name" value="Sigma2 domain of RNA polymerase sigma factors"/>
    <property type="match status" value="1"/>
</dbReference>
<dbReference type="Gene3D" id="1.10.10.10">
    <property type="entry name" value="Winged helix-like DNA-binding domain superfamily/Winged helix DNA-binding domain"/>
    <property type="match status" value="1"/>
</dbReference>
<dbReference type="Pfam" id="PF08281">
    <property type="entry name" value="Sigma70_r4_2"/>
    <property type="match status" value="1"/>
</dbReference>
<evidence type="ECO:0000313" key="8">
    <source>
        <dbReference type="EMBL" id="NEN21950.1"/>
    </source>
</evidence>
<keyword evidence="3" id="KW-0731">Sigma factor</keyword>
<dbReference type="InterPro" id="IPR013325">
    <property type="entry name" value="RNA_pol_sigma_r2"/>
</dbReference>
<dbReference type="SUPFAM" id="SSF88659">
    <property type="entry name" value="Sigma3 and sigma4 domains of RNA polymerase sigma factors"/>
    <property type="match status" value="1"/>
</dbReference>
<evidence type="ECO:0000313" key="9">
    <source>
        <dbReference type="Proteomes" id="UP000486602"/>
    </source>
</evidence>
<dbReference type="InterPro" id="IPR007627">
    <property type="entry name" value="RNA_pol_sigma70_r2"/>
</dbReference>
<dbReference type="GO" id="GO:0016987">
    <property type="term" value="F:sigma factor activity"/>
    <property type="evidence" value="ECO:0007669"/>
    <property type="project" value="UniProtKB-KW"/>
</dbReference>
<dbReference type="Gene3D" id="1.10.1740.10">
    <property type="match status" value="1"/>
</dbReference>
<name>A0A7K3WJX8_9FLAO</name>
<dbReference type="NCBIfam" id="TIGR02937">
    <property type="entry name" value="sigma70-ECF"/>
    <property type="match status" value="1"/>
</dbReference>
<proteinExistence type="inferred from homology"/>
<dbReference type="GO" id="GO:0006352">
    <property type="term" value="P:DNA-templated transcription initiation"/>
    <property type="evidence" value="ECO:0007669"/>
    <property type="project" value="InterPro"/>
</dbReference>
<feature type="domain" description="RNA polymerase sigma factor 70 region 4 type 2" evidence="7">
    <location>
        <begin position="125"/>
        <end position="176"/>
    </location>
</feature>
<evidence type="ECO:0000256" key="4">
    <source>
        <dbReference type="ARBA" id="ARBA00023125"/>
    </source>
</evidence>
<gene>
    <name evidence="8" type="ORF">G3O08_00335</name>
</gene>
<dbReference type="InterPro" id="IPR039425">
    <property type="entry name" value="RNA_pol_sigma-70-like"/>
</dbReference>
<protein>
    <submittedName>
        <fullName evidence="8">Sigma-70 family RNA polymerase sigma factor</fullName>
    </submittedName>
</protein>
<evidence type="ECO:0000256" key="5">
    <source>
        <dbReference type="ARBA" id="ARBA00023163"/>
    </source>
</evidence>
<comment type="caution">
    <text evidence="8">The sequence shown here is derived from an EMBL/GenBank/DDBJ whole genome shotgun (WGS) entry which is preliminary data.</text>
</comment>
<evidence type="ECO:0000259" key="7">
    <source>
        <dbReference type="Pfam" id="PF08281"/>
    </source>
</evidence>
<evidence type="ECO:0000259" key="6">
    <source>
        <dbReference type="Pfam" id="PF04542"/>
    </source>
</evidence>
<dbReference type="InterPro" id="IPR013249">
    <property type="entry name" value="RNA_pol_sigma70_r4_t2"/>
</dbReference>